<keyword evidence="3" id="KW-1185">Reference proteome</keyword>
<proteinExistence type="predicted"/>
<sequence>MKKEIKLLSVLMLLLMTSCSVWAQAGKDWVTYTIDGGAFHHQLITINSDPKAFWIGAFTSNAGSAYLKIGLDDNPVNNPTGAKWAVVIAFNRVGTGTAKVNEPIPNALVDHRVYFLLKVETDGKERLLMSESKKPAQTPGTITITKVGSIGGTAEGTFEGKLIDNHITYTITGGHFVATVKDRVRP</sequence>
<evidence type="ECO:0000256" key="1">
    <source>
        <dbReference type="SAM" id="SignalP"/>
    </source>
</evidence>
<evidence type="ECO:0000313" key="3">
    <source>
        <dbReference type="Proteomes" id="UP000541583"/>
    </source>
</evidence>
<organism evidence="2 3">
    <name type="scientific">Mucilaginibacter lappiensis</name>
    <dbReference type="NCBI Taxonomy" id="354630"/>
    <lineage>
        <taxon>Bacteria</taxon>
        <taxon>Pseudomonadati</taxon>
        <taxon>Bacteroidota</taxon>
        <taxon>Sphingobacteriia</taxon>
        <taxon>Sphingobacteriales</taxon>
        <taxon>Sphingobacteriaceae</taxon>
        <taxon>Mucilaginibacter</taxon>
    </lineage>
</organism>
<dbReference type="Proteomes" id="UP000541583">
    <property type="component" value="Unassembled WGS sequence"/>
</dbReference>
<reference evidence="2 3" key="1">
    <citation type="submission" date="2020-08" db="EMBL/GenBank/DDBJ databases">
        <title>Genomic Encyclopedia of Type Strains, Phase IV (KMG-V): Genome sequencing to study the core and pangenomes of soil and plant-associated prokaryotes.</title>
        <authorList>
            <person name="Whitman W."/>
        </authorList>
    </citation>
    <scope>NUCLEOTIDE SEQUENCE [LARGE SCALE GENOMIC DNA]</scope>
    <source>
        <strain evidence="2 3">ANJLi2</strain>
    </source>
</reference>
<dbReference type="PROSITE" id="PS51257">
    <property type="entry name" value="PROKAR_LIPOPROTEIN"/>
    <property type="match status" value="1"/>
</dbReference>
<keyword evidence="1" id="KW-0732">Signal</keyword>
<accession>A0ABR6PQT8</accession>
<evidence type="ECO:0008006" key="4">
    <source>
        <dbReference type="Google" id="ProtNLM"/>
    </source>
</evidence>
<dbReference type="EMBL" id="JACHCB010000015">
    <property type="protein sequence ID" value="MBB6111981.1"/>
    <property type="molecule type" value="Genomic_DNA"/>
</dbReference>
<name>A0ABR6PQT8_9SPHI</name>
<gene>
    <name evidence="2" type="ORF">HDF23_004754</name>
</gene>
<comment type="caution">
    <text evidence="2">The sequence shown here is derived from an EMBL/GenBank/DDBJ whole genome shotgun (WGS) entry which is preliminary data.</text>
</comment>
<feature type="chain" id="PRO_5046148569" description="Lipid-binding hydrolase" evidence="1">
    <location>
        <begin position="24"/>
        <end position="186"/>
    </location>
</feature>
<evidence type="ECO:0000313" key="2">
    <source>
        <dbReference type="EMBL" id="MBB6111981.1"/>
    </source>
</evidence>
<protein>
    <recommendedName>
        <fullName evidence="4">Lipid-binding hydrolase</fullName>
    </recommendedName>
</protein>
<dbReference type="RefSeq" id="WP_076376893.1">
    <property type="nucleotide sequence ID" value="NZ_FTMG01000015.1"/>
</dbReference>
<feature type="signal peptide" evidence="1">
    <location>
        <begin position="1"/>
        <end position="23"/>
    </location>
</feature>